<evidence type="ECO:0008006" key="3">
    <source>
        <dbReference type="Google" id="ProtNLM"/>
    </source>
</evidence>
<evidence type="ECO:0000313" key="2">
    <source>
        <dbReference type="Proteomes" id="UP000324222"/>
    </source>
</evidence>
<evidence type="ECO:0000313" key="1">
    <source>
        <dbReference type="EMBL" id="MPC30751.1"/>
    </source>
</evidence>
<dbReference type="SUPFAM" id="SSF56219">
    <property type="entry name" value="DNase I-like"/>
    <property type="match status" value="1"/>
</dbReference>
<accession>A0A5B7E9D9</accession>
<comment type="caution">
    <text evidence="1">The sequence shown here is derived from an EMBL/GenBank/DDBJ whole genome shotgun (WGS) entry which is preliminary data.</text>
</comment>
<protein>
    <recommendedName>
        <fullName evidence="3">Endonuclease/exonuclease/phosphatase domain-containing protein</fullName>
    </recommendedName>
</protein>
<dbReference type="Proteomes" id="UP000324222">
    <property type="component" value="Unassembled WGS sequence"/>
</dbReference>
<organism evidence="1 2">
    <name type="scientific">Portunus trituberculatus</name>
    <name type="common">Swimming crab</name>
    <name type="synonym">Neptunus trituberculatus</name>
    <dbReference type="NCBI Taxonomy" id="210409"/>
    <lineage>
        <taxon>Eukaryota</taxon>
        <taxon>Metazoa</taxon>
        <taxon>Ecdysozoa</taxon>
        <taxon>Arthropoda</taxon>
        <taxon>Crustacea</taxon>
        <taxon>Multicrustacea</taxon>
        <taxon>Malacostraca</taxon>
        <taxon>Eumalacostraca</taxon>
        <taxon>Eucarida</taxon>
        <taxon>Decapoda</taxon>
        <taxon>Pleocyemata</taxon>
        <taxon>Brachyura</taxon>
        <taxon>Eubrachyura</taxon>
        <taxon>Portunoidea</taxon>
        <taxon>Portunidae</taxon>
        <taxon>Portuninae</taxon>
        <taxon>Portunus</taxon>
    </lineage>
</organism>
<name>A0A5B7E9D9_PORTR</name>
<reference evidence="1 2" key="1">
    <citation type="submission" date="2019-05" db="EMBL/GenBank/DDBJ databases">
        <title>Another draft genome of Portunus trituberculatus and its Hox gene families provides insights of decapod evolution.</title>
        <authorList>
            <person name="Jeong J.-H."/>
            <person name="Song I."/>
            <person name="Kim S."/>
            <person name="Choi T."/>
            <person name="Kim D."/>
            <person name="Ryu S."/>
            <person name="Kim W."/>
        </authorList>
    </citation>
    <scope>NUCLEOTIDE SEQUENCE [LARGE SCALE GENOMIC DNA]</scope>
    <source>
        <tissue evidence="1">Muscle</tissue>
    </source>
</reference>
<dbReference type="InterPro" id="IPR036691">
    <property type="entry name" value="Endo/exonu/phosph_ase_sf"/>
</dbReference>
<dbReference type="Gene3D" id="3.60.10.10">
    <property type="entry name" value="Endonuclease/exonuclease/phosphatase"/>
    <property type="match status" value="1"/>
</dbReference>
<sequence>MSLLEEVSPLGTFLPINSECIAAPNTAGYCIFVRNDSTCSRTYTLEYSELSIIWHRLNSHSLTKSICAVQLSSNSSGFSKFFDYLTSIEEDILFLYPFAEITILGDFNVHHQPWLSSPFTNHPSEIAFNFAILRDLV</sequence>
<gene>
    <name evidence="1" type="ORF">E2C01_024021</name>
</gene>
<dbReference type="EMBL" id="VSRR010002312">
    <property type="protein sequence ID" value="MPC30751.1"/>
    <property type="molecule type" value="Genomic_DNA"/>
</dbReference>
<keyword evidence="2" id="KW-1185">Reference proteome</keyword>
<proteinExistence type="predicted"/>
<dbReference type="AlphaFoldDB" id="A0A5B7E9D9"/>